<dbReference type="Pfam" id="PF02643">
    <property type="entry name" value="DUF192"/>
    <property type="match status" value="1"/>
</dbReference>
<dbReference type="EMBL" id="MFDO01000018">
    <property type="protein sequence ID" value="OGE65355.1"/>
    <property type="molecule type" value="Genomic_DNA"/>
</dbReference>
<organism evidence="2 3">
    <name type="scientific">Candidatus Daviesbacteria bacterium RIFCSPLOWO2_01_FULL_40_24</name>
    <dbReference type="NCBI Taxonomy" id="1797787"/>
    <lineage>
        <taxon>Bacteria</taxon>
        <taxon>Candidatus Daviesiibacteriota</taxon>
    </lineage>
</organism>
<dbReference type="InterPro" id="IPR003795">
    <property type="entry name" value="DUF192"/>
</dbReference>
<dbReference type="PANTHER" id="PTHR37953">
    <property type="entry name" value="UPF0127 PROTEIN MJ1496"/>
    <property type="match status" value="1"/>
</dbReference>
<dbReference type="InterPro" id="IPR038695">
    <property type="entry name" value="Saro_0823-like_sf"/>
</dbReference>
<comment type="caution">
    <text evidence="2">The sequence shown here is derived from an EMBL/GenBank/DDBJ whole genome shotgun (WGS) entry which is preliminary data.</text>
</comment>
<dbReference type="Gene3D" id="2.60.120.1140">
    <property type="entry name" value="Protein of unknown function DUF192"/>
    <property type="match status" value="1"/>
</dbReference>
<evidence type="ECO:0008006" key="4">
    <source>
        <dbReference type="Google" id="ProtNLM"/>
    </source>
</evidence>
<name>A0A1F5MJ25_9BACT</name>
<dbReference type="Proteomes" id="UP000178017">
    <property type="component" value="Unassembled WGS sequence"/>
</dbReference>
<dbReference type="AlphaFoldDB" id="A0A1F5MJ25"/>
<gene>
    <name evidence="2" type="ORF">A3B49_00490</name>
</gene>
<feature type="transmembrane region" description="Helical" evidence="1">
    <location>
        <begin position="6"/>
        <end position="23"/>
    </location>
</feature>
<protein>
    <recommendedName>
        <fullName evidence="4">DUF192 domain-containing protein</fullName>
    </recommendedName>
</protein>
<reference evidence="2 3" key="1">
    <citation type="journal article" date="2016" name="Nat. Commun.">
        <title>Thousands of microbial genomes shed light on interconnected biogeochemical processes in an aquifer system.</title>
        <authorList>
            <person name="Anantharaman K."/>
            <person name="Brown C.T."/>
            <person name="Hug L.A."/>
            <person name="Sharon I."/>
            <person name="Castelle C.J."/>
            <person name="Probst A.J."/>
            <person name="Thomas B.C."/>
            <person name="Singh A."/>
            <person name="Wilkins M.J."/>
            <person name="Karaoz U."/>
            <person name="Brodie E.L."/>
            <person name="Williams K.H."/>
            <person name="Hubbard S.S."/>
            <person name="Banfield J.F."/>
        </authorList>
    </citation>
    <scope>NUCLEOTIDE SEQUENCE [LARGE SCALE GENOMIC DNA]</scope>
</reference>
<keyword evidence="1" id="KW-0812">Transmembrane</keyword>
<accession>A0A1F5MJ25</accession>
<sequence length="165" mass="18718">MKKFWIQFVVLLVIILGSLYLVYHIEILSGYVPQNTSQIKYAQRNITVGATTIKVEIADSADKRRVGLSGKAEMPADQGMLFVFPEEKQYQFWMKGVLLPLDFIFIKDGRVVDLLKNIPIPNQDQKDSDLPIYEPITVVDMLLEVNSGFITQNNIKVADVVSLIE</sequence>
<proteinExistence type="predicted"/>
<evidence type="ECO:0000313" key="3">
    <source>
        <dbReference type="Proteomes" id="UP000178017"/>
    </source>
</evidence>
<dbReference type="PANTHER" id="PTHR37953:SF1">
    <property type="entry name" value="UPF0127 PROTEIN MJ1496"/>
    <property type="match status" value="1"/>
</dbReference>
<evidence type="ECO:0000313" key="2">
    <source>
        <dbReference type="EMBL" id="OGE65355.1"/>
    </source>
</evidence>
<keyword evidence="1" id="KW-1133">Transmembrane helix</keyword>
<keyword evidence="1" id="KW-0472">Membrane</keyword>
<evidence type="ECO:0000256" key="1">
    <source>
        <dbReference type="SAM" id="Phobius"/>
    </source>
</evidence>